<reference evidence="4" key="1">
    <citation type="submission" date="2023-03" db="EMBL/GenBank/DDBJ databases">
        <title>Lomoglobus Profundus gen. nov., sp. nov., a novel member of the phylum Verrucomicrobia, isolated from deep-marine sediment of South China Sea.</title>
        <authorList>
            <person name="Ahmad T."/>
            <person name="Ishaq S.E."/>
            <person name="Wang F."/>
        </authorList>
    </citation>
    <scope>NUCLEOTIDE SEQUENCE</scope>
    <source>
        <strain evidence="4">LMO-M01</strain>
    </source>
</reference>
<feature type="transmembrane region" description="Helical" evidence="2">
    <location>
        <begin position="102"/>
        <end position="129"/>
    </location>
</feature>
<dbReference type="AlphaFoldDB" id="A0AAF0CNJ8"/>
<keyword evidence="2" id="KW-0812">Transmembrane</keyword>
<evidence type="ECO:0000256" key="2">
    <source>
        <dbReference type="SAM" id="Phobius"/>
    </source>
</evidence>
<feature type="domain" description="BD-FAE-like" evidence="3">
    <location>
        <begin position="184"/>
        <end position="382"/>
    </location>
</feature>
<keyword evidence="1 4" id="KW-0378">Hydrolase</keyword>
<evidence type="ECO:0000256" key="1">
    <source>
        <dbReference type="ARBA" id="ARBA00022801"/>
    </source>
</evidence>
<keyword evidence="2" id="KW-1133">Transmembrane helix</keyword>
<evidence type="ECO:0000313" key="5">
    <source>
        <dbReference type="Proteomes" id="UP001218638"/>
    </source>
</evidence>
<name>A0AAF0CNJ8_9BACT</name>
<keyword evidence="2" id="KW-0472">Membrane</keyword>
<dbReference type="RefSeq" id="WP_330930742.1">
    <property type="nucleotide sequence ID" value="NZ_CP119075.1"/>
</dbReference>
<gene>
    <name evidence="4" type="ORF">PXH66_19970</name>
</gene>
<feature type="transmembrane region" description="Helical" evidence="2">
    <location>
        <begin position="28"/>
        <end position="51"/>
    </location>
</feature>
<protein>
    <submittedName>
        <fullName evidence="4">Alpha/beta hydrolase</fullName>
    </submittedName>
</protein>
<dbReference type="EMBL" id="CP119075">
    <property type="protein sequence ID" value="WED64626.1"/>
    <property type="molecule type" value="Genomic_DNA"/>
</dbReference>
<evidence type="ECO:0000259" key="3">
    <source>
        <dbReference type="Pfam" id="PF20434"/>
    </source>
</evidence>
<dbReference type="Pfam" id="PF20434">
    <property type="entry name" value="BD-FAE"/>
    <property type="match status" value="1"/>
</dbReference>
<feature type="transmembrane region" description="Helical" evidence="2">
    <location>
        <begin position="71"/>
        <end position="90"/>
    </location>
</feature>
<dbReference type="Gene3D" id="3.40.50.1820">
    <property type="entry name" value="alpha/beta hydrolase"/>
    <property type="match status" value="1"/>
</dbReference>
<accession>A0AAF0CNJ8</accession>
<dbReference type="PANTHER" id="PTHR48081">
    <property type="entry name" value="AB HYDROLASE SUPERFAMILY PROTEIN C4A8.06C"/>
    <property type="match status" value="1"/>
</dbReference>
<dbReference type="SUPFAM" id="SSF53474">
    <property type="entry name" value="alpha/beta-Hydrolases"/>
    <property type="match status" value="1"/>
</dbReference>
<dbReference type="GO" id="GO:0016787">
    <property type="term" value="F:hydrolase activity"/>
    <property type="evidence" value="ECO:0007669"/>
    <property type="project" value="UniProtKB-KW"/>
</dbReference>
<dbReference type="KEGG" id="slom:PXH66_19970"/>
<keyword evidence="5" id="KW-1185">Reference proteome</keyword>
<proteinExistence type="predicted"/>
<sequence length="433" mass="46770">MIKTTHRDVFTALAANVKRWLQRRVVRVVVVGLMRWLFLSFGLLLLAFALLTVVRAWNTTVWKMAIIAGEYGHYFGLLGIVVICGIVAHATVMESGGGKLHWWLSGGAVVTTLAATVLLFSPSVLAAMIGQRLPAKLAAAFGGRPARSQVVDFGEMFWRRPAVIEVPSTSHVFAHTGTADALALEFYRPRDPAARNFPCVVVVHGGGWDSGDNTQLAEFNHWLAGQGYGVAAISYRLAPAHPWPAQREDTLAAIDWLKTHASELGLDPTRLVLMGRSAGAQIASAVAYGVPDPAVRGVIGLYGVYDMAFVWSISREDDVLNSVKLMNQYLGGEPTATNQAAYDSASAQGLVDPRQTPPTLLMHGTIDTLCWVKHSQRLSARLQEAGVPQALIELPWAVHAFDYNLHGPGGQLTTYAVASFLAAAVGGENQLDR</sequence>
<dbReference type="InterPro" id="IPR049492">
    <property type="entry name" value="BD-FAE-like_dom"/>
</dbReference>
<dbReference type="InterPro" id="IPR029058">
    <property type="entry name" value="AB_hydrolase_fold"/>
</dbReference>
<dbReference type="Proteomes" id="UP001218638">
    <property type="component" value="Chromosome"/>
</dbReference>
<dbReference type="InterPro" id="IPR050300">
    <property type="entry name" value="GDXG_lipolytic_enzyme"/>
</dbReference>
<evidence type="ECO:0000313" key="4">
    <source>
        <dbReference type="EMBL" id="WED64626.1"/>
    </source>
</evidence>
<organism evidence="4 5">
    <name type="scientific">Synoicihabitans lomoniglobus</name>
    <dbReference type="NCBI Taxonomy" id="2909285"/>
    <lineage>
        <taxon>Bacteria</taxon>
        <taxon>Pseudomonadati</taxon>
        <taxon>Verrucomicrobiota</taxon>
        <taxon>Opitutia</taxon>
        <taxon>Opitutales</taxon>
        <taxon>Opitutaceae</taxon>
        <taxon>Synoicihabitans</taxon>
    </lineage>
</organism>